<dbReference type="InterPro" id="IPR046632">
    <property type="entry name" value="DUF6744"/>
</dbReference>
<reference evidence="1 2" key="2">
    <citation type="journal article" date="2011" name="Stand. Genomic Sci.">
        <title>Complete genome sequence of Ferroglobus placidus AEDII12DO.</title>
        <authorList>
            <person name="Anderson I."/>
            <person name="Risso C."/>
            <person name="Holmes D."/>
            <person name="Lucas S."/>
            <person name="Copeland A."/>
            <person name="Lapidus A."/>
            <person name="Cheng J.F."/>
            <person name="Bruce D."/>
            <person name="Goodwin L."/>
            <person name="Pitluck S."/>
            <person name="Saunders E."/>
            <person name="Brettin T."/>
            <person name="Detter J.C."/>
            <person name="Han C."/>
            <person name="Tapia R."/>
            <person name="Larimer F."/>
            <person name="Land M."/>
            <person name="Hauser L."/>
            <person name="Woyke T."/>
            <person name="Lovley D."/>
            <person name="Kyrpides N."/>
            <person name="Ivanova N."/>
        </authorList>
    </citation>
    <scope>NUCLEOTIDE SEQUENCE [LARGE SCALE GENOMIC DNA]</scope>
    <source>
        <strain evidence="2">DSM 10642 / AEDII12DO</strain>
    </source>
</reference>
<dbReference type="PaxDb" id="589924-Ferp_0510"/>
<evidence type="ECO:0000313" key="1">
    <source>
        <dbReference type="EMBL" id="ADC64684.1"/>
    </source>
</evidence>
<dbReference type="Proteomes" id="UP000002613">
    <property type="component" value="Chromosome"/>
</dbReference>
<dbReference type="EMBL" id="CP001899">
    <property type="protein sequence ID" value="ADC64684.1"/>
    <property type="molecule type" value="Genomic_DNA"/>
</dbReference>
<name>D3S351_FERPA</name>
<dbReference type="Pfam" id="PF20529">
    <property type="entry name" value="DUF6744"/>
    <property type="match status" value="1"/>
</dbReference>
<proteinExistence type="predicted"/>
<dbReference type="GeneID" id="8778011"/>
<dbReference type="STRING" id="589924.Ferp_0510"/>
<dbReference type="AlphaFoldDB" id="D3S351"/>
<dbReference type="HOGENOM" id="CLU_898952_0_0_2"/>
<evidence type="ECO:0000313" key="2">
    <source>
        <dbReference type="Proteomes" id="UP000002613"/>
    </source>
</evidence>
<dbReference type="RefSeq" id="WP_012965030.1">
    <property type="nucleotide sequence ID" value="NC_013849.1"/>
</dbReference>
<organism evidence="1 2">
    <name type="scientific">Ferroglobus placidus (strain DSM 10642 / AEDII12DO)</name>
    <dbReference type="NCBI Taxonomy" id="589924"/>
    <lineage>
        <taxon>Archaea</taxon>
        <taxon>Methanobacteriati</taxon>
        <taxon>Methanobacteriota</taxon>
        <taxon>Archaeoglobi</taxon>
        <taxon>Archaeoglobales</taxon>
        <taxon>Archaeoglobaceae</taxon>
        <taxon>Ferroglobus</taxon>
    </lineage>
</organism>
<dbReference type="KEGG" id="fpl:Ferp_0510"/>
<reference evidence="2" key="1">
    <citation type="submission" date="2010-02" db="EMBL/GenBank/DDBJ databases">
        <title>Complete sequence of Ferroglobus placidus DSM 10642.</title>
        <authorList>
            <consortium name="US DOE Joint Genome Institute"/>
            <person name="Lucas S."/>
            <person name="Copeland A."/>
            <person name="Lapidus A."/>
            <person name="Cheng J.-F."/>
            <person name="Bruce D."/>
            <person name="Goodwin L."/>
            <person name="Pitluck S."/>
            <person name="Saunders E."/>
            <person name="Brettin T."/>
            <person name="Detter J.C."/>
            <person name="Han C."/>
            <person name="Tapia R."/>
            <person name="Larimer F."/>
            <person name="Land M."/>
            <person name="Hauser L."/>
            <person name="Kyrpides N."/>
            <person name="Ivanova N."/>
            <person name="Holmes D."/>
            <person name="Lovley D."/>
            <person name="Kyrpides N."/>
            <person name="Anderson I.J."/>
            <person name="Woyke T."/>
        </authorList>
    </citation>
    <scope>NUCLEOTIDE SEQUENCE [LARGE SCALE GENOMIC DNA]</scope>
    <source>
        <strain evidence="2">DSM 10642 / AEDII12DO</strain>
    </source>
</reference>
<accession>D3S351</accession>
<keyword evidence="2" id="KW-1185">Reference proteome</keyword>
<gene>
    <name evidence="1" type="ordered locus">Ferp_0510</name>
</gene>
<sequence length="309" mass="36101">MERAKVSGKEVVFLSGEGASVLGYAVWYTFSRFTEHKDVVKEWFSKHGLAEFTPEDPHHPNVFKRICSEYKEKRIKSLGSTEVYLLVRPIDRAGRVRKLVMEKRSEGRRLSYEVVGEIAYDEGVVRYSTSDPDAEEVAREIAGRFEREKDCHTEETLRRALLDIIERSGKVKLKPSGSVYFIPARDFHYIEKFARIVEEIRQRHPDNRTEIWFAPIMDTEQFRDMVKLKVEDTLQETLDAAIKRMVELSSDTVDERERERRLKEIAATVDNAAKVADRYSKMLRQSLNRTDRLLERARTILEKLQRAAE</sequence>
<protein>
    <submittedName>
        <fullName evidence="1">Uncharacterized protein</fullName>
    </submittedName>
</protein>